<evidence type="ECO:0000256" key="1">
    <source>
        <dbReference type="SAM" id="SignalP"/>
    </source>
</evidence>
<feature type="signal peptide" evidence="1">
    <location>
        <begin position="1"/>
        <end position="20"/>
    </location>
</feature>
<dbReference type="OrthoDB" id="6540494at2"/>
<evidence type="ECO:0000313" key="2">
    <source>
        <dbReference type="EMBL" id="RSK61823.1"/>
    </source>
</evidence>
<keyword evidence="1" id="KW-0732">Signal</keyword>
<sequence>MKKRTLLTASLIAGTLAASAGVSWLTSRLSAPAIASFNMKSTVDAFFDSASRRSLDEAQTKALSERFNASLEASLRDWQVRHRGLILVSPAVVQGAPDITREIQTDVARRMKEGT</sequence>
<dbReference type="Pfam" id="PF09677">
    <property type="entry name" value="TrbI_Ftype"/>
    <property type="match status" value="1"/>
</dbReference>
<organism evidence="2 3">
    <name type="scientific">Enterobacter huaxiensis</name>
    <dbReference type="NCBI Taxonomy" id="2494702"/>
    <lineage>
        <taxon>Bacteria</taxon>
        <taxon>Pseudomonadati</taxon>
        <taxon>Pseudomonadota</taxon>
        <taxon>Gammaproteobacteria</taxon>
        <taxon>Enterobacterales</taxon>
        <taxon>Enterobacteriaceae</taxon>
        <taxon>Enterobacter</taxon>
    </lineage>
</organism>
<comment type="caution">
    <text evidence="2">The sequence shown here is derived from an EMBL/GenBank/DDBJ whole genome shotgun (WGS) entry which is preliminary data.</text>
</comment>
<dbReference type="EMBL" id="RWHU01000022">
    <property type="protein sequence ID" value="RSK61823.1"/>
    <property type="molecule type" value="Genomic_DNA"/>
</dbReference>
<feature type="chain" id="PRO_5019251005" evidence="1">
    <location>
        <begin position="21"/>
        <end position="115"/>
    </location>
</feature>
<name>A0A428LDT8_9ENTR</name>
<protein>
    <submittedName>
        <fullName evidence="2">Type-F conjugative transfer system protein TrbI</fullName>
    </submittedName>
</protein>
<dbReference type="InterPro" id="IPR014115">
    <property type="entry name" value="TrbI_Ftype"/>
</dbReference>
<dbReference type="NCBIfam" id="TIGR02744">
    <property type="entry name" value="TrbI_Ftype"/>
    <property type="match status" value="1"/>
</dbReference>
<reference evidence="2 3" key="1">
    <citation type="submission" date="2018-12" db="EMBL/GenBank/DDBJ databases">
        <title>The Genome Submission of two Enterobacter spp. strains.</title>
        <authorList>
            <person name="Wu W."/>
            <person name="Wei L."/>
            <person name="Feng Y."/>
            <person name="Zong Z."/>
        </authorList>
    </citation>
    <scope>NUCLEOTIDE SEQUENCE [LARGE SCALE GENOMIC DNA]</scope>
    <source>
        <strain evidence="2 3">WCHEHu045002</strain>
    </source>
</reference>
<dbReference type="RefSeq" id="WP_119938015.1">
    <property type="nucleotide sequence ID" value="NZ_CP043343.1"/>
</dbReference>
<gene>
    <name evidence="2" type="primary">trbI</name>
    <name evidence="2" type="ORF">EJE24_24290</name>
</gene>
<dbReference type="Proteomes" id="UP000276389">
    <property type="component" value="Unassembled WGS sequence"/>
</dbReference>
<proteinExistence type="predicted"/>
<accession>A0A428LDT8</accession>
<dbReference type="AlphaFoldDB" id="A0A428LDT8"/>
<evidence type="ECO:0000313" key="3">
    <source>
        <dbReference type="Proteomes" id="UP000276389"/>
    </source>
</evidence>